<reference evidence="3" key="1">
    <citation type="submission" date="2023-09" db="UniProtKB">
        <authorList>
            <consortium name="Ensembl"/>
        </authorList>
    </citation>
    <scope>IDENTIFICATION</scope>
</reference>
<dbReference type="Ensembl" id="ENSCCNT00000025043.1">
    <property type="protein sequence ID" value="ENSCCNP00000019307.1"/>
    <property type="gene ID" value="ENSCCNG00000019434.1"/>
</dbReference>
<feature type="region of interest" description="Disordered" evidence="1">
    <location>
        <begin position="32"/>
        <end position="68"/>
    </location>
</feature>
<dbReference type="PANTHER" id="PTHR15054">
    <property type="entry name" value="HISTIDINE-RICH CALCIUM-BINDING PROTEIN-RELATED"/>
    <property type="match status" value="1"/>
</dbReference>
<name>A0A8C0X0A4_CASCN</name>
<evidence type="ECO:0000256" key="2">
    <source>
        <dbReference type="SAM" id="SignalP"/>
    </source>
</evidence>
<organism evidence="3">
    <name type="scientific">Castor canadensis</name>
    <name type="common">American beaver</name>
    <dbReference type="NCBI Taxonomy" id="51338"/>
    <lineage>
        <taxon>Eukaryota</taxon>
        <taxon>Metazoa</taxon>
        <taxon>Chordata</taxon>
        <taxon>Craniata</taxon>
        <taxon>Vertebrata</taxon>
        <taxon>Euteleostomi</taxon>
        <taxon>Mammalia</taxon>
        <taxon>Eutheria</taxon>
        <taxon>Euarchontoglires</taxon>
        <taxon>Glires</taxon>
        <taxon>Rodentia</taxon>
        <taxon>Castorimorpha</taxon>
        <taxon>Castoridae</taxon>
        <taxon>Castor</taxon>
    </lineage>
</organism>
<feature type="chain" id="PRO_5034388090" evidence="2">
    <location>
        <begin position="28"/>
        <end position="80"/>
    </location>
</feature>
<dbReference type="GO" id="GO:0005509">
    <property type="term" value="F:calcium ion binding"/>
    <property type="evidence" value="ECO:0007669"/>
    <property type="project" value="InterPro"/>
</dbReference>
<dbReference type="AlphaFoldDB" id="A0A8C0X0A4"/>
<proteinExistence type="predicted"/>
<feature type="signal peptide" evidence="2">
    <location>
        <begin position="1"/>
        <end position="27"/>
    </location>
</feature>
<evidence type="ECO:0000313" key="3">
    <source>
        <dbReference type="Ensembl" id="ENSCCNP00000019307.1"/>
    </source>
</evidence>
<evidence type="ECO:0000256" key="1">
    <source>
        <dbReference type="SAM" id="MobiDB-lite"/>
    </source>
</evidence>
<accession>A0A8C0X0A4</accession>
<dbReference type="PANTHER" id="PTHR15054:SF3">
    <property type="entry name" value="SARCOPLASMIC RETICULUM HISTIDINE-RICH CALCIUM-BINDING PROTEIN"/>
    <property type="match status" value="1"/>
</dbReference>
<dbReference type="InterPro" id="IPR015666">
    <property type="entry name" value="HRC"/>
</dbReference>
<protein>
    <submittedName>
        <fullName evidence="3">Uncharacterized protein</fullName>
    </submittedName>
</protein>
<keyword evidence="2" id="KW-0732">Signal</keyword>
<sequence length="80" mass="8472">MGHRGPWLHTSLLWATVASLLLPPAMTQQLRGAGLGPRNANNNAGVPGPSEDMSTEFGHHIQGHRSHQTLPVLLPVPAGL</sequence>